<gene>
    <name evidence="1" type="ORF">TSPGSL018_7936</name>
</gene>
<dbReference type="InterPro" id="IPR007263">
    <property type="entry name" value="DCC1-like"/>
</dbReference>
<dbReference type="PANTHER" id="PTHR33639:SF2">
    <property type="entry name" value="DUF393 DOMAIN-CONTAINING PROTEIN"/>
    <property type="match status" value="1"/>
</dbReference>
<accession>A0A061SEC8</accession>
<dbReference type="EMBL" id="GBEZ01003727">
    <property type="protein sequence ID" value="JAC81434.1"/>
    <property type="molecule type" value="Transcribed_RNA"/>
</dbReference>
<organism evidence="1">
    <name type="scientific">Tetraselmis sp. GSL018</name>
    <dbReference type="NCBI Taxonomy" id="582737"/>
    <lineage>
        <taxon>Eukaryota</taxon>
        <taxon>Viridiplantae</taxon>
        <taxon>Chlorophyta</taxon>
        <taxon>core chlorophytes</taxon>
        <taxon>Chlorodendrophyceae</taxon>
        <taxon>Chlorodendrales</taxon>
        <taxon>Chlorodendraceae</taxon>
        <taxon>Tetraselmis</taxon>
    </lineage>
</organism>
<reference evidence="1" key="1">
    <citation type="submission" date="2014-05" db="EMBL/GenBank/DDBJ databases">
        <title>The transcriptome of the halophilic microalga Tetraselmis sp. GSL018 isolated from the Great Salt Lake, Utah.</title>
        <authorList>
            <person name="Jinkerson R.E."/>
            <person name="D'Adamo S."/>
            <person name="Posewitz M.C."/>
        </authorList>
    </citation>
    <scope>NUCLEOTIDE SEQUENCE</scope>
    <source>
        <strain evidence="1">GSL018</strain>
    </source>
</reference>
<sequence>MPELSAATRTCSISCSVSSVRIHNHRYQRAERGRPCRLSNTLSQPFTGAFKSFQGAMSLKSPLSRNENVLTLGRAASNTGISTSSSSSKTRDYFNHDSRPIVLFDGECNMCNSGVTFCLDWDKVGVLRYAALQSQVGRSLLQRCGREPDDISSIVLVDKDTCYIKSEAVLRIGQKLEMPLPVLTTFAFPLPLIFRDAVYDFVAANRYSVFGRTNSCRLSDARFSD</sequence>
<dbReference type="AlphaFoldDB" id="A0A061SEC8"/>
<dbReference type="PANTHER" id="PTHR33639">
    <property type="entry name" value="THIOL-DISULFIDE OXIDOREDUCTASE DCC"/>
    <property type="match status" value="1"/>
</dbReference>
<proteinExistence type="predicted"/>
<name>A0A061SEC8_9CHLO</name>
<dbReference type="Pfam" id="PF04134">
    <property type="entry name" value="DCC1-like"/>
    <property type="match status" value="1"/>
</dbReference>
<evidence type="ECO:0000313" key="1">
    <source>
        <dbReference type="EMBL" id="JAC81434.1"/>
    </source>
</evidence>
<feature type="non-terminal residue" evidence="1">
    <location>
        <position position="225"/>
    </location>
</feature>
<dbReference type="InterPro" id="IPR052927">
    <property type="entry name" value="DCC_oxidoreductase"/>
</dbReference>
<dbReference type="GO" id="GO:0015035">
    <property type="term" value="F:protein-disulfide reductase activity"/>
    <property type="evidence" value="ECO:0007669"/>
    <property type="project" value="InterPro"/>
</dbReference>
<protein>
    <submittedName>
        <fullName evidence="1">Duf393-domain-containing protein</fullName>
    </submittedName>
</protein>